<reference evidence="1 2" key="2">
    <citation type="journal article" date="2019" name="G3 (Bethesda)">
        <title>Hybrid Assembly of the Genome of the Entomopathogenic Nematode Steinernema carpocapsae Identifies the X-Chromosome.</title>
        <authorList>
            <person name="Serra L."/>
            <person name="Macchietto M."/>
            <person name="Macias-Munoz A."/>
            <person name="McGill C.J."/>
            <person name="Rodriguez I.M."/>
            <person name="Rodriguez B."/>
            <person name="Murad R."/>
            <person name="Mortazavi A."/>
        </authorList>
    </citation>
    <scope>NUCLEOTIDE SEQUENCE [LARGE SCALE GENOMIC DNA]</scope>
    <source>
        <strain evidence="1 2">ALL</strain>
    </source>
</reference>
<dbReference type="OrthoDB" id="10006270at2759"/>
<gene>
    <name evidence="1" type="ORF">L596_006396</name>
</gene>
<evidence type="ECO:0000313" key="1">
    <source>
        <dbReference type="EMBL" id="TMS39949.1"/>
    </source>
</evidence>
<dbReference type="Proteomes" id="UP000298663">
    <property type="component" value="Chromosome X"/>
</dbReference>
<evidence type="ECO:0000313" key="2">
    <source>
        <dbReference type="Proteomes" id="UP000298663"/>
    </source>
</evidence>
<name>A0A4U8V455_STECR</name>
<reference evidence="1 2" key="1">
    <citation type="journal article" date="2015" name="Genome Biol.">
        <title>Comparative genomics of Steinernema reveals deeply conserved gene regulatory networks.</title>
        <authorList>
            <person name="Dillman A.R."/>
            <person name="Macchietto M."/>
            <person name="Porter C.F."/>
            <person name="Rogers A."/>
            <person name="Williams B."/>
            <person name="Antoshechkin I."/>
            <person name="Lee M.M."/>
            <person name="Goodwin Z."/>
            <person name="Lu X."/>
            <person name="Lewis E.E."/>
            <person name="Goodrich-Blair H."/>
            <person name="Stock S.P."/>
            <person name="Adams B.J."/>
            <person name="Sternberg P.W."/>
            <person name="Mortazavi A."/>
        </authorList>
    </citation>
    <scope>NUCLEOTIDE SEQUENCE [LARGE SCALE GENOMIC DNA]</scope>
    <source>
        <strain evidence="1 2">ALL</strain>
    </source>
</reference>
<dbReference type="EMBL" id="CM016762">
    <property type="protein sequence ID" value="TMS39949.1"/>
    <property type="molecule type" value="Genomic_DNA"/>
</dbReference>
<proteinExistence type="predicted"/>
<organism evidence="1 2">
    <name type="scientific">Steinernema carpocapsae</name>
    <name type="common">Entomopathogenic nematode</name>
    <dbReference type="NCBI Taxonomy" id="34508"/>
    <lineage>
        <taxon>Eukaryota</taxon>
        <taxon>Metazoa</taxon>
        <taxon>Ecdysozoa</taxon>
        <taxon>Nematoda</taxon>
        <taxon>Chromadorea</taxon>
        <taxon>Rhabditida</taxon>
        <taxon>Tylenchina</taxon>
        <taxon>Panagrolaimomorpha</taxon>
        <taxon>Strongyloidoidea</taxon>
        <taxon>Steinernematidae</taxon>
        <taxon>Steinernema</taxon>
    </lineage>
</organism>
<protein>
    <submittedName>
        <fullName evidence="1">Uncharacterized protein</fullName>
    </submittedName>
</protein>
<keyword evidence="2" id="KW-1185">Reference proteome</keyword>
<dbReference type="AlphaFoldDB" id="A0A4U8V455"/>
<sequence>MWTKRENVTCHGLVRRRCGGRVRGGQGRTCLRMSGCRKTRTAFRRSFTSSQKTATIPIPEPLNIFVTSGPSAETQPSRQSIIDEIEVPRKVVDDLPEETVVKLIQNARHESAVYWARLLLNMKQAHGSDTPITDMAEFLKVLCTCKDWERTVSFTECNKLQEHDLIFIYFYFNALYNLKRYDVIWSIRFGHMSCLGGFFRCSSCPDGSRRSRVQATPHGAFYERFKEITGATEAN</sequence>
<accession>A0A4U8V455</accession>